<dbReference type="AlphaFoldDB" id="A0A0A8R2U3"/>
<dbReference type="PANTHER" id="PTHR34580:SF3">
    <property type="entry name" value="PROTEIN PAFB"/>
    <property type="match status" value="1"/>
</dbReference>
<dbReference type="Proteomes" id="UP000250080">
    <property type="component" value="Chromosome I"/>
</dbReference>
<evidence type="ECO:0000313" key="3">
    <source>
        <dbReference type="EMBL" id="SCQ77734.1"/>
    </source>
</evidence>
<evidence type="ECO:0000259" key="1">
    <source>
        <dbReference type="Pfam" id="PF13280"/>
    </source>
</evidence>
<accession>A0A0A8R2U3</accession>
<dbReference type="EMBL" id="LT618793">
    <property type="protein sequence ID" value="SCQ77734.1"/>
    <property type="molecule type" value="Genomic_DNA"/>
</dbReference>
<dbReference type="InterPro" id="IPR051534">
    <property type="entry name" value="CBASS_pafABC_assoc_protein"/>
</dbReference>
<dbReference type="OrthoDB" id="3268930at2"/>
<feature type="domain" description="WCX" evidence="2">
    <location>
        <begin position="244"/>
        <end position="315"/>
    </location>
</feature>
<dbReference type="InterPro" id="IPR057727">
    <property type="entry name" value="WCX_dom"/>
</dbReference>
<evidence type="ECO:0000313" key="4">
    <source>
        <dbReference type="Proteomes" id="UP000250080"/>
    </source>
</evidence>
<evidence type="ECO:0000259" key="2">
    <source>
        <dbReference type="Pfam" id="PF25583"/>
    </source>
</evidence>
<dbReference type="Pfam" id="PF25583">
    <property type="entry name" value="WCX"/>
    <property type="match status" value="1"/>
</dbReference>
<sequence length="322" mass="35622">MAARRSERLVNLAIALLSARRFLSKAELRRVVEAYRGLSDSAFERQFERDKDDLRAMGVPVVMGSNDVLFDDDTGYRISRTDFELPPVSFDSDELSALGAASRVWQQASAAEQTISALAKLRAAGADPDVERLAALAPRISAREPAFEVCWRATLERQLVRFGYRGSPEVRTVAPWSVLWRRGSWYLLGLDLTREGPRMFKMSRMNATPETVGGTDAYQVPDDVDLQALARQVEPGEPDSRALLALRDNKAPALRRIGTPVAPPRALPEGFACFEVPYTRDSDFVADIAAAGPDVVVLEPAELRDQVLAQLRAVLEVSHDRS</sequence>
<dbReference type="PANTHER" id="PTHR34580">
    <property type="match status" value="1"/>
</dbReference>
<reference evidence="3 4" key="1">
    <citation type="submission" date="2016-09" db="EMBL/GenBank/DDBJ databases">
        <authorList>
            <person name="Laine KS P."/>
        </authorList>
    </citation>
    <scope>NUCLEOTIDE SEQUENCE [LARGE SCALE GENOMIC DNA]</scope>
    <source>
        <strain evidence="3">PFRJS-23</strain>
    </source>
</reference>
<dbReference type="InterPro" id="IPR026881">
    <property type="entry name" value="WYL_dom"/>
</dbReference>
<dbReference type="PROSITE" id="PS52050">
    <property type="entry name" value="WYL"/>
    <property type="match status" value="1"/>
</dbReference>
<protein>
    <submittedName>
        <fullName evidence="3">Protein pafB</fullName>
    </submittedName>
</protein>
<dbReference type="OMA" id="MFERDKD"/>
<feature type="domain" description="WYL" evidence="1">
    <location>
        <begin position="146"/>
        <end position="206"/>
    </location>
</feature>
<dbReference type="Pfam" id="PF13280">
    <property type="entry name" value="WYL"/>
    <property type="match status" value="1"/>
</dbReference>
<name>A0A0A8R2U3_9ACTN</name>
<gene>
    <name evidence="3" type="ORF">PFR_JS23_898</name>
</gene>
<organism evidence="3 4">
    <name type="scientific">Propionibacterium freudenreichii</name>
    <dbReference type="NCBI Taxonomy" id="1744"/>
    <lineage>
        <taxon>Bacteria</taxon>
        <taxon>Bacillati</taxon>
        <taxon>Actinomycetota</taxon>
        <taxon>Actinomycetes</taxon>
        <taxon>Propionibacteriales</taxon>
        <taxon>Propionibacteriaceae</taxon>
        <taxon>Propionibacterium</taxon>
    </lineage>
</organism>
<dbReference type="RefSeq" id="WP_013161239.1">
    <property type="nucleotide sequence ID" value="NZ_CCYN01000033.1"/>
</dbReference>
<proteinExistence type="predicted"/>